<reference evidence="3" key="1">
    <citation type="submission" date="2023-06" db="EMBL/GenBank/DDBJ databases">
        <title>Genome-scale phylogeny and comparative genomics of the fungal order Sordariales.</title>
        <authorList>
            <consortium name="Lawrence Berkeley National Laboratory"/>
            <person name="Hensen N."/>
            <person name="Bonometti L."/>
            <person name="Westerberg I."/>
            <person name="Brannstrom I.O."/>
            <person name="Guillou S."/>
            <person name="Cros-Aarteil S."/>
            <person name="Calhoun S."/>
            <person name="Haridas S."/>
            <person name="Kuo A."/>
            <person name="Mondo S."/>
            <person name="Pangilinan J."/>
            <person name="Riley R."/>
            <person name="Labutti K."/>
            <person name="Andreopoulos B."/>
            <person name="Lipzen A."/>
            <person name="Chen C."/>
            <person name="Yanf M."/>
            <person name="Daum C."/>
            <person name="Ng V."/>
            <person name="Clum A."/>
            <person name="Steindorff A."/>
            <person name="Ohm R."/>
            <person name="Martin F."/>
            <person name="Silar P."/>
            <person name="Natvig D."/>
            <person name="Lalanne C."/>
            <person name="Gautier V."/>
            <person name="Ament-Velasquez S.L."/>
            <person name="Kruys A."/>
            <person name="Hutchinson M.I."/>
            <person name="Powell A.J."/>
            <person name="Barry K."/>
            <person name="Miller A.N."/>
            <person name="Grigoriev I.V."/>
            <person name="Debuchy R."/>
            <person name="Gladieux P."/>
            <person name="Thoren M.H."/>
            <person name="Johannesson H."/>
        </authorList>
    </citation>
    <scope>NUCLEOTIDE SEQUENCE</scope>
    <source>
        <strain evidence="3">CBS 606.72</strain>
    </source>
</reference>
<accession>A0AA39WYP7</accession>
<keyword evidence="1" id="KW-0175">Coiled coil</keyword>
<keyword evidence="4" id="KW-1185">Reference proteome</keyword>
<dbReference type="EMBL" id="JAULSU010000003">
    <property type="protein sequence ID" value="KAK0624089.1"/>
    <property type="molecule type" value="Genomic_DNA"/>
</dbReference>
<name>A0AA39WYP7_9PEZI</name>
<dbReference type="AlphaFoldDB" id="A0AA39WYP7"/>
<proteinExistence type="predicted"/>
<feature type="coiled-coil region" evidence="1">
    <location>
        <begin position="295"/>
        <end position="322"/>
    </location>
</feature>
<evidence type="ECO:0000256" key="1">
    <source>
        <dbReference type="SAM" id="Coils"/>
    </source>
</evidence>
<feature type="compositionally biased region" description="Polar residues" evidence="2">
    <location>
        <begin position="10"/>
        <end position="31"/>
    </location>
</feature>
<comment type="caution">
    <text evidence="3">The sequence shown here is derived from an EMBL/GenBank/DDBJ whole genome shotgun (WGS) entry which is preliminary data.</text>
</comment>
<feature type="region of interest" description="Disordered" evidence="2">
    <location>
        <begin position="1"/>
        <end position="53"/>
    </location>
</feature>
<protein>
    <submittedName>
        <fullName evidence="3">Uncharacterized protein</fullName>
    </submittedName>
</protein>
<evidence type="ECO:0000313" key="3">
    <source>
        <dbReference type="EMBL" id="KAK0624089.1"/>
    </source>
</evidence>
<evidence type="ECO:0000256" key="2">
    <source>
        <dbReference type="SAM" id="MobiDB-lite"/>
    </source>
</evidence>
<sequence length="363" mass="40759">MASADILLPSTATPWFSPSDTQAPNTNTHPATNDTTDPIDNDNDPFDPQKHLNFTPPTKVYTMQDIHLPSSTGISPLAVSEPFPLFTPSAIHRMRSEVLHPDVLSNCQYSSNLAQAQLRGYADKYAPFVHSAWTHPSTLAAVSQVAGIDLSLQFDFEIGHINLSFKTEEQKERELKAYLEGIKTNTPTDDMPIVGWHRDSYPFVCVTMLSDCSEMIGGETALRMGDGEVLKVRGPQMGHAVVLQGRYIEHQALRALGSAERITMVTSYRPRSPHVRDDTVLTTVRPISDLSELYYQFAKYRLEILEERIREQLRELIDAKTAGRKLATKKLKAFLTEQEHFLAHTNREMVEEDEVARGAIESH</sequence>
<dbReference type="PANTHER" id="PTHR41677:SF1">
    <property type="entry name" value="FE2OG DIOXYGENASE DOMAIN-CONTAINING PROTEIN"/>
    <property type="match status" value="1"/>
</dbReference>
<evidence type="ECO:0000313" key="4">
    <source>
        <dbReference type="Proteomes" id="UP001175000"/>
    </source>
</evidence>
<dbReference type="Proteomes" id="UP001175000">
    <property type="component" value="Unassembled WGS sequence"/>
</dbReference>
<dbReference type="PANTHER" id="PTHR41677">
    <property type="entry name" value="YALI0B19030P"/>
    <property type="match status" value="1"/>
</dbReference>
<organism evidence="3 4">
    <name type="scientific">Immersiella caudata</name>
    <dbReference type="NCBI Taxonomy" id="314043"/>
    <lineage>
        <taxon>Eukaryota</taxon>
        <taxon>Fungi</taxon>
        <taxon>Dikarya</taxon>
        <taxon>Ascomycota</taxon>
        <taxon>Pezizomycotina</taxon>
        <taxon>Sordariomycetes</taxon>
        <taxon>Sordariomycetidae</taxon>
        <taxon>Sordariales</taxon>
        <taxon>Lasiosphaeriaceae</taxon>
        <taxon>Immersiella</taxon>
    </lineage>
</organism>
<gene>
    <name evidence="3" type="ORF">B0T14DRAFT_193111</name>
</gene>